<feature type="region of interest" description="Disordered" evidence="2">
    <location>
        <begin position="1"/>
        <end position="20"/>
    </location>
</feature>
<dbReference type="GO" id="GO:0070072">
    <property type="term" value="P:vacuolar proton-transporting V-type ATPase complex assembly"/>
    <property type="evidence" value="ECO:0007669"/>
    <property type="project" value="InterPro"/>
</dbReference>
<dbReference type="InterPro" id="IPR013945">
    <property type="entry name" value="Pkr1"/>
</dbReference>
<feature type="coiled-coil region" evidence="1">
    <location>
        <begin position="88"/>
        <end position="115"/>
    </location>
</feature>
<keyword evidence="1" id="KW-0175">Coiled coil</keyword>
<keyword evidence="3" id="KW-1133">Transmembrane helix</keyword>
<dbReference type="EMBL" id="MCFG01000153">
    <property type="protein sequence ID" value="ORX80170.1"/>
    <property type="molecule type" value="Genomic_DNA"/>
</dbReference>
<dbReference type="PANTHER" id="PTHR28251:SF1">
    <property type="entry name" value="V-TYPE ATPASE ASSEMBLY FACTOR PKR1"/>
    <property type="match status" value="1"/>
</dbReference>
<keyword evidence="3" id="KW-0812">Transmembrane</keyword>
<proteinExistence type="predicted"/>
<reference evidence="4 5" key="2">
    <citation type="submission" date="2016-08" db="EMBL/GenBank/DDBJ databases">
        <title>Pervasive Adenine N6-methylation of Active Genes in Fungi.</title>
        <authorList>
            <consortium name="DOE Joint Genome Institute"/>
            <person name="Mondo S.J."/>
            <person name="Dannebaum R.O."/>
            <person name="Kuo R.C."/>
            <person name="Labutti K."/>
            <person name="Haridas S."/>
            <person name="Kuo A."/>
            <person name="Salamov A."/>
            <person name="Ahrendt S.R."/>
            <person name="Lipzen A."/>
            <person name="Sullivan W."/>
            <person name="Andreopoulos W.B."/>
            <person name="Clum A."/>
            <person name="Lindquist E."/>
            <person name="Daum C."/>
            <person name="Ramamoorthy G.K."/>
            <person name="Gryganskyi A."/>
            <person name="Culley D."/>
            <person name="Magnuson J.K."/>
            <person name="James T.Y."/>
            <person name="O'Malley M.A."/>
            <person name="Stajich J.E."/>
            <person name="Spatafora J.W."/>
            <person name="Visel A."/>
            <person name="Grigoriev I.V."/>
        </authorList>
    </citation>
    <scope>NUCLEOTIDE SEQUENCE [LARGE SCALE GENOMIC DNA]</scope>
    <source>
        <strain evidence="4 5">S4</strain>
    </source>
</reference>
<evidence type="ECO:0000256" key="1">
    <source>
        <dbReference type="SAM" id="Coils"/>
    </source>
</evidence>
<organism evidence="4 5">
    <name type="scientific">Anaeromyces robustus</name>
    <dbReference type="NCBI Taxonomy" id="1754192"/>
    <lineage>
        <taxon>Eukaryota</taxon>
        <taxon>Fungi</taxon>
        <taxon>Fungi incertae sedis</taxon>
        <taxon>Chytridiomycota</taxon>
        <taxon>Chytridiomycota incertae sedis</taxon>
        <taxon>Neocallimastigomycetes</taxon>
        <taxon>Neocallimastigales</taxon>
        <taxon>Neocallimastigaceae</taxon>
        <taxon>Anaeromyces</taxon>
    </lineage>
</organism>
<evidence type="ECO:0000313" key="5">
    <source>
        <dbReference type="Proteomes" id="UP000193944"/>
    </source>
</evidence>
<dbReference type="AlphaFoldDB" id="A0A1Y1X2Y3"/>
<feature type="transmembrane region" description="Helical" evidence="3">
    <location>
        <begin position="74"/>
        <end position="93"/>
    </location>
</feature>
<evidence type="ECO:0000256" key="2">
    <source>
        <dbReference type="SAM" id="MobiDB-lite"/>
    </source>
</evidence>
<evidence type="ECO:0000256" key="3">
    <source>
        <dbReference type="SAM" id="Phobius"/>
    </source>
</evidence>
<evidence type="ECO:0000313" key="4">
    <source>
        <dbReference type="EMBL" id="ORX80170.1"/>
    </source>
</evidence>
<keyword evidence="5" id="KW-1185">Reference proteome</keyword>
<accession>A0A1Y1X2Y3</accession>
<dbReference type="Proteomes" id="UP000193944">
    <property type="component" value="Unassembled WGS sequence"/>
</dbReference>
<feature type="transmembrane region" description="Helical" evidence="3">
    <location>
        <begin position="49"/>
        <end position="68"/>
    </location>
</feature>
<dbReference type="PANTHER" id="PTHR28251">
    <property type="entry name" value="V-TYPE ATPASE ASSEMBLY FACTOR PKR1"/>
    <property type="match status" value="1"/>
</dbReference>
<sequence length="115" mass="13245">MSTNDNTLSKVEDETQQKQEIKTSENKGFIKNLIDSLFNVDINKYIHNIARVVFILAIISAFVLVILSKFNIHTIILAFLIIGLFASVELFNYQLKEIKKEKNEVEENSEVKKNN</sequence>
<feature type="compositionally biased region" description="Basic and acidic residues" evidence="2">
    <location>
        <begin position="10"/>
        <end position="20"/>
    </location>
</feature>
<reference evidence="4 5" key="1">
    <citation type="submission" date="2016-08" db="EMBL/GenBank/DDBJ databases">
        <title>A Parts List for Fungal Cellulosomes Revealed by Comparative Genomics.</title>
        <authorList>
            <consortium name="DOE Joint Genome Institute"/>
            <person name="Haitjema C.H."/>
            <person name="Gilmore S.P."/>
            <person name="Henske J.K."/>
            <person name="Solomon K.V."/>
            <person name="De Groot R."/>
            <person name="Kuo A."/>
            <person name="Mondo S.J."/>
            <person name="Salamov A.A."/>
            <person name="Labutti K."/>
            <person name="Zhao Z."/>
            <person name="Chiniquy J."/>
            <person name="Barry K."/>
            <person name="Brewer H.M."/>
            <person name="Purvine S.O."/>
            <person name="Wright A.T."/>
            <person name="Boxma B."/>
            <person name="Van Alen T."/>
            <person name="Hackstein J.H."/>
            <person name="Baker S.E."/>
            <person name="Grigoriev I.V."/>
            <person name="O'Malley M.A."/>
        </authorList>
    </citation>
    <scope>NUCLEOTIDE SEQUENCE [LARGE SCALE GENOMIC DNA]</scope>
    <source>
        <strain evidence="4 5">S4</strain>
    </source>
</reference>
<dbReference type="GO" id="GO:0005789">
    <property type="term" value="C:endoplasmic reticulum membrane"/>
    <property type="evidence" value="ECO:0007669"/>
    <property type="project" value="TreeGrafter"/>
</dbReference>
<dbReference type="Pfam" id="PF08636">
    <property type="entry name" value="Pkr1"/>
    <property type="match status" value="1"/>
</dbReference>
<dbReference type="OrthoDB" id="9626941at2759"/>
<keyword evidence="3" id="KW-0472">Membrane</keyword>
<comment type="caution">
    <text evidence="4">The sequence shown here is derived from an EMBL/GenBank/DDBJ whole genome shotgun (WGS) entry which is preliminary data.</text>
</comment>
<protein>
    <submittedName>
        <fullName evidence="4">Uncharacterized protein</fullName>
    </submittedName>
</protein>
<name>A0A1Y1X2Y3_9FUNG</name>
<gene>
    <name evidence="4" type="ORF">BCR32DRAFT_269006</name>
</gene>